<dbReference type="Proteomes" id="UP000324832">
    <property type="component" value="Unassembled WGS sequence"/>
</dbReference>
<feature type="domain" description="DUF5641" evidence="2">
    <location>
        <begin position="68"/>
        <end position="105"/>
    </location>
</feature>
<dbReference type="AlphaFoldDB" id="A0A5E4R768"/>
<organism evidence="3 4">
    <name type="scientific">Leptidea sinapis</name>
    <dbReference type="NCBI Taxonomy" id="189913"/>
    <lineage>
        <taxon>Eukaryota</taxon>
        <taxon>Metazoa</taxon>
        <taxon>Ecdysozoa</taxon>
        <taxon>Arthropoda</taxon>
        <taxon>Hexapoda</taxon>
        <taxon>Insecta</taxon>
        <taxon>Pterygota</taxon>
        <taxon>Neoptera</taxon>
        <taxon>Endopterygota</taxon>
        <taxon>Lepidoptera</taxon>
        <taxon>Glossata</taxon>
        <taxon>Ditrysia</taxon>
        <taxon>Papilionoidea</taxon>
        <taxon>Pieridae</taxon>
        <taxon>Dismorphiinae</taxon>
        <taxon>Leptidea</taxon>
    </lineage>
</organism>
<dbReference type="Pfam" id="PF18701">
    <property type="entry name" value="DUF5641"/>
    <property type="match status" value="1"/>
</dbReference>
<evidence type="ECO:0000313" key="3">
    <source>
        <dbReference type="EMBL" id="VVD05775.1"/>
    </source>
</evidence>
<reference evidence="3 4" key="1">
    <citation type="submission" date="2017-07" db="EMBL/GenBank/DDBJ databases">
        <authorList>
            <person name="Talla V."/>
            <person name="Backstrom N."/>
        </authorList>
    </citation>
    <scope>NUCLEOTIDE SEQUENCE [LARGE SCALE GENOMIC DNA]</scope>
</reference>
<dbReference type="InterPro" id="IPR040676">
    <property type="entry name" value="DUF5641"/>
</dbReference>
<evidence type="ECO:0000259" key="2">
    <source>
        <dbReference type="Pfam" id="PF18701"/>
    </source>
</evidence>
<feature type="region of interest" description="Disordered" evidence="1">
    <location>
        <begin position="38"/>
        <end position="65"/>
    </location>
</feature>
<evidence type="ECO:0000256" key="1">
    <source>
        <dbReference type="SAM" id="MobiDB-lite"/>
    </source>
</evidence>
<keyword evidence="4" id="KW-1185">Reference proteome</keyword>
<dbReference type="EMBL" id="FZQP02007016">
    <property type="protein sequence ID" value="VVD05775.1"/>
    <property type="molecule type" value="Genomic_DNA"/>
</dbReference>
<name>A0A5E4R768_9NEOP</name>
<sequence>MTPCPCRDVGLGAVGQLAGRSSIQKNVRSFGSKCREMQNMRGSKSKGQVADRLSRPKTENHGGGEGFHLPPLLWLLGRVTNVHPGSDGRSRVADITTRKGVITRA</sequence>
<protein>
    <recommendedName>
        <fullName evidence="2">DUF5641 domain-containing protein</fullName>
    </recommendedName>
</protein>
<proteinExistence type="predicted"/>
<evidence type="ECO:0000313" key="4">
    <source>
        <dbReference type="Proteomes" id="UP000324832"/>
    </source>
</evidence>
<accession>A0A5E4R768</accession>
<feature type="compositionally biased region" description="Basic and acidic residues" evidence="1">
    <location>
        <begin position="52"/>
        <end position="62"/>
    </location>
</feature>
<gene>
    <name evidence="3" type="ORF">LSINAPIS_LOCUS15245</name>
</gene>